<organism evidence="3 4">
    <name type="scientific">Ramazzottius varieornatus</name>
    <name type="common">Water bear</name>
    <name type="synonym">Tardigrade</name>
    <dbReference type="NCBI Taxonomy" id="947166"/>
    <lineage>
        <taxon>Eukaryota</taxon>
        <taxon>Metazoa</taxon>
        <taxon>Ecdysozoa</taxon>
        <taxon>Tardigrada</taxon>
        <taxon>Eutardigrada</taxon>
        <taxon>Parachela</taxon>
        <taxon>Hypsibioidea</taxon>
        <taxon>Ramazzottiidae</taxon>
        <taxon>Ramazzottius</taxon>
    </lineage>
</organism>
<name>A0A1D1UQK4_RAMVA</name>
<dbReference type="AlphaFoldDB" id="A0A1D1UQK4"/>
<proteinExistence type="predicted"/>
<feature type="chain" id="PRO_5008897496" evidence="2">
    <location>
        <begin position="21"/>
        <end position="64"/>
    </location>
</feature>
<reference evidence="3 4" key="1">
    <citation type="journal article" date="2016" name="Nat. Commun.">
        <title>Extremotolerant tardigrade genome and improved radiotolerance of human cultured cells by tardigrade-unique protein.</title>
        <authorList>
            <person name="Hashimoto T."/>
            <person name="Horikawa D.D."/>
            <person name="Saito Y."/>
            <person name="Kuwahara H."/>
            <person name="Kozuka-Hata H."/>
            <person name="Shin-I T."/>
            <person name="Minakuchi Y."/>
            <person name="Ohishi K."/>
            <person name="Motoyama A."/>
            <person name="Aizu T."/>
            <person name="Enomoto A."/>
            <person name="Kondo K."/>
            <person name="Tanaka S."/>
            <person name="Hara Y."/>
            <person name="Koshikawa S."/>
            <person name="Sagara H."/>
            <person name="Miura T."/>
            <person name="Yokobori S."/>
            <person name="Miyagawa K."/>
            <person name="Suzuki Y."/>
            <person name="Kubo T."/>
            <person name="Oyama M."/>
            <person name="Kohara Y."/>
            <person name="Fujiyama A."/>
            <person name="Arakawa K."/>
            <person name="Katayama T."/>
            <person name="Toyoda A."/>
            <person name="Kunieda T."/>
        </authorList>
    </citation>
    <scope>NUCLEOTIDE SEQUENCE [LARGE SCALE GENOMIC DNA]</scope>
    <source>
        <strain evidence="3 4">YOKOZUNA-1</strain>
    </source>
</reference>
<sequence>MQVKRRSSFLFLQLFRKVVAMLTKVRKALWRLQYVNTRNIQFGPDKTTGNAQGPMHIGSEWPVT</sequence>
<comment type="caution">
    <text evidence="3">The sequence shown here is derived from an EMBL/GenBank/DDBJ whole genome shotgun (WGS) entry which is preliminary data.</text>
</comment>
<evidence type="ECO:0000256" key="1">
    <source>
        <dbReference type="SAM" id="MobiDB-lite"/>
    </source>
</evidence>
<keyword evidence="4" id="KW-1185">Reference proteome</keyword>
<evidence type="ECO:0000313" key="4">
    <source>
        <dbReference type="Proteomes" id="UP000186922"/>
    </source>
</evidence>
<evidence type="ECO:0000313" key="3">
    <source>
        <dbReference type="EMBL" id="GAU88438.1"/>
    </source>
</evidence>
<keyword evidence="2" id="KW-0732">Signal</keyword>
<gene>
    <name evidence="3" type="primary">RvY_01138-1</name>
    <name evidence="3" type="synonym">RvY_01138.1</name>
    <name evidence="3" type="ORF">RvY_01138</name>
</gene>
<feature type="region of interest" description="Disordered" evidence="1">
    <location>
        <begin position="43"/>
        <end position="64"/>
    </location>
</feature>
<feature type="signal peptide" evidence="2">
    <location>
        <begin position="1"/>
        <end position="20"/>
    </location>
</feature>
<dbReference type="Proteomes" id="UP000186922">
    <property type="component" value="Unassembled WGS sequence"/>
</dbReference>
<protein>
    <submittedName>
        <fullName evidence="3">Uncharacterized protein</fullName>
    </submittedName>
</protein>
<dbReference type="EMBL" id="BDGG01000001">
    <property type="protein sequence ID" value="GAU88438.1"/>
    <property type="molecule type" value="Genomic_DNA"/>
</dbReference>
<accession>A0A1D1UQK4</accession>
<evidence type="ECO:0000256" key="2">
    <source>
        <dbReference type="SAM" id="SignalP"/>
    </source>
</evidence>